<evidence type="ECO:0000256" key="6">
    <source>
        <dbReference type="ARBA" id="ARBA00023180"/>
    </source>
</evidence>
<dbReference type="InterPro" id="IPR029058">
    <property type="entry name" value="AB_hydrolase_fold"/>
</dbReference>
<keyword evidence="3" id="KW-0645">Protease</keyword>
<organism evidence="7 8">
    <name type="scientific">Blyttiomyces helicus</name>
    <dbReference type="NCBI Taxonomy" id="388810"/>
    <lineage>
        <taxon>Eukaryota</taxon>
        <taxon>Fungi</taxon>
        <taxon>Fungi incertae sedis</taxon>
        <taxon>Chytridiomycota</taxon>
        <taxon>Chytridiomycota incertae sedis</taxon>
        <taxon>Chytridiomycetes</taxon>
        <taxon>Chytridiomycetes incertae sedis</taxon>
        <taxon>Blyttiomyces</taxon>
    </lineage>
</organism>
<sequence>MLLTADVFTVEGGLLQELEELCDERIEDSRSWLSTPGANENASDRCLPRKSASVVERKTGHVLRITDVRFAMMAPRGQPPESSNHSECAAQGPLELRARDVQPVTDGLIGRMYSGTLPILKDGAYLFFWYIKSSTPSKDLVVWLNGGPGCSSMIGAFEENGPLRVSNSSTGPEWSRNPYSWDNAANILYGSLEGRWEGVHGGLRICCIRGLFGEDDGNHFTATPDFYIPGSQN</sequence>
<keyword evidence="4" id="KW-0732">Signal</keyword>
<keyword evidence="8" id="KW-1185">Reference proteome</keyword>
<keyword evidence="2 7" id="KW-0121">Carboxypeptidase</keyword>
<evidence type="ECO:0000313" key="8">
    <source>
        <dbReference type="Proteomes" id="UP000269721"/>
    </source>
</evidence>
<reference evidence="8" key="1">
    <citation type="journal article" date="2018" name="Nat. Microbiol.">
        <title>Leveraging single-cell genomics to expand the fungal tree of life.</title>
        <authorList>
            <person name="Ahrendt S.R."/>
            <person name="Quandt C.A."/>
            <person name="Ciobanu D."/>
            <person name="Clum A."/>
            <person name="Salamov A."/>
            <person name="Andreopoulos B."/>
            <person name="Cheng J.F."/>
            <person name="Woyke T."/>
            <person name="Pelin A."/>
            <person name="Henrissat B."/>
            <person name="Reynolds N.K."/>
            <person name="Benny G.L."/>
            <person name="Smith M.E."/>
            <person name="James T.Y."/>
            <person name="Grigoriev I.V."/>
        </authorList>
    </citation>
    <scope>NUCLEOTIDE SEQUENCE [LARGE SCALE GENOMIC DNA]</scope>
</reference>
<dbReference type="GO" id="GO:0006508">
    <property type="term" value="P:proteolysis"/>
    <property type="evidence" value="ECO:0007669"/>
    <property type="project" value="UniProtKB-KW"/>
</dbReference>
<evidence type="ECO:0000256" key="1">
    <source>
        <dbReference type="ARBA" id="ARBA00009431"/>
    </source>
</evidence>
<dbReference type="OrthoDB" id="443318at2759"/>
<protein>
    <submittedName>
        <fullName evidence="7">Serine carboxypeptidase-domain-containing protein</fullName>
    </submittedName>
</protein>
<dbReference type="Proteomes" id="UP000269721">
    <property type="component" value="Unassembled WGS sequence"/>
</dbReference>
<evidence type="ECO:0000313" key="7">
    <source>
        <dbReference type="EMBL" id="RKO84627.1"/>
    </source>
</evidence>
<dbReference type="InterPro" id="IPR001563">
    <property type="entry name" value="Peptidase_S10"/>
</dbReference>
<name>A0A4V1IPY0_9FUNG</name>
<keyword evidence="6" id="KW-0325">Glycoprotein</keyword>
<dbReference type="PANTHER" id="PTHR11802:SF3">
    <property type="entry name" value="RETINOID-INDUCIBLE SERINE CARBOXYPEPTIDASE"/>
    <property type="match status" value="1"/>
</dbReference>
<dbReference type="GO" id="GO:0004185">
    <property type="term" value="F:serine-type carboxypeptidase activity"/>
    <property type="evidence" value="ECO:0007669"/>
    <property type="project" value="InterPro"/>
</dbReference>
<dbReference type="PANTHER" id="PTHR11802">
    <property type="entry name" value="SERINE PROTEASE FAMILY S10 SERINE CARBOXYPEPTIDASE"/>
    <property type="match status" value="1"/>
</dbReference>
<dbReference type="EMBL" id="KZ999907">
    <property type="protein sequence ID" value="RKO84627.1"/>
    <property type="molecule type" value="Genomic_DNA"/>
</dbReference>
<evidence type="ECO:0000256" key="3">
    <source>
        <dbReference type="ARBA" id="ARBA00022670"/>
    </source>
</evidence>
<keyword evidence="5" id="KW-0378">Hydrolase</keyword>
<dbReference type="AlphaFoldDB" id="A0A4V1IPY0"/>
<evidence type="ECO:0000256" key="5">
    <source>
        <dbReference type="ARBA" id="ARBA00022801"/>
    </source>
</evidence>
<accession>A0A4V1IPY0</accession>
<dbReference type="SUPFAM" id="SSF53474">
    <property type="entry name" value="alpha/beta-Hydrolases"/>
    <property type="match status" value="1"/>
</dbReference>
<dbReference type="Pfam" id="PF00450">
    <property type="entry name" value="Peptidase_S10"/>
    <property type="match status" value="1"/>
</dbReference>
<evidence type="ECO:0000256" key="4">
    <source>
        <dbReference type="ARBA" id="ARBA00022729"/>
    </source>
</evidence>
<dbReference type="Gene3D" id="3.40.50.1820">
    <property type="entry name" value="alpha/beta hydrolase"/>
    <property type="match status" value="1"/>
</dbReference>
<evidence type="ECO:0000256" key="2">
    <source>
        <dbReference type="ARBA" id="ARBA00022645"/>
    </source>
</evidence>
<comment type="similarity">
    <text evidence="1">Belongs to the peptidase S10 family.</text>
</comment>
<gene>
    <name evidence="7" type="ORF">BDK51DRAFT_51883</name>
</gene>
<proteinExistence type="inferred from homology"/>